<organism evidence="1 2">
    <name type="scientific">Canavalia gladiata</name>
    <name type="common">Sword bean</name>
    <name type="synonym">Dolichos gladiatus</name>
    <dbReference type="NCBI Taxonomy" id="3824"/>
    <lineage>
        <taxon>Eukaryota</taxon>
        <taxon>Viridiplantae</taxon>
        <taxon>Streptophyta</taxon>
        <taxon>Embryophyta</taxon>
        <taxon>Tracheophyta</taxon>
        <taxon>Spermatophyta</taxon>
        <taxon>Magnoliopsida</taxon>
        <taxon>eudicotyledons</taxon>
        <taxon>Gunneridae</taxon>
        <taxon>Pentapetalae</taxon>
        <taxon>rosids</taxon>
        <taxon>fabids</taxon>
        <taxon>Fabales</taxon>
        <taxon>Fabaceae</taxon>
        <taxon>Papilionoideae</taxon>
        <taxon>50 kb inversion clade</taxon>
        <taxon>NPAAA clade</taxon>
        <taxon>indigoferoid/millettioid clade</taxon>
        <taxon>Phaseoleae</taxon>
        <taxon>Canavalia</taxon>
    </lineage>
</organism>
<sequence length="117" mass="13709">MYLDCYQIVRFCFCLVFQGFCCRFYFVASRTLILCLITLIFNFNEIKLCIEPHYRSNQKTDNGYRLVSVVSLFAKWTTLKTPIGQNACLELSLEINGCKLASVLYRTDGWKEILFLF</sequence>
<proteinExistence type="predicted"/>
<comment type="caution">
    <text evidence="1">The sequence shown here is derived from an EMBL/GenBank/DDBJ whole genome shotgun (WGS) entry which is preliminary data.</text>
</comment>
<dbReference type="Proteomes" id="UP001367508">
    <property type="component" value="Unassembled WGS sequence"/>
</dbReference>
<dbReference type="EMBL" id="JAYMYQ010000007">
    <property type="protein sequence ID" value="KAK7320605.1"/>
    <property type="molecule type" value="Genomic_DNA"/>
</dbReference>
<dbReference type="AlphaFoldDB" id="A0AAN9KMT0"/>
<accession>A0AAN9KMT0</accession>
<protein>
    <submittedName>
        <fullName evidence="1">Uncharacterized protein</fullName>
    </submittedName>
</protein>
<gene>
    <name evidence="1" type="ORF">VNO77_30234</name>
</gene>
<keyword evidence="2" id="KW-1185">Reference proteome</keyword>
<evidence type="ECO:0000313" key="2">
    <source>
        <dbReference type="Proteomes" id="UP001367508"/>
    </source>
</evidence>
<name>A0AAN9KMT0_CANGL</name>
<reference evidence="1 2" key="1">
    <citation type="submission" date="2024-01" db="EMBL/GenBank/DDBJ databases">
        <title>The genomes of 5 underutilized Papilionoideae crops provide insights into root nodulation and disease resistanc.</title>
        <authorList>
            <person name="Jiang F."/>
        </authorList>
    </citation>
    <scope>NUCLEOTIDE SEQUENCE [LARGE SCALE GENOMIC DNA]</scope>
    <source>
        <strain evidence="1">LVBAO_FW01</strain>
        <tissue evidence="1">Leaves</tissue>
    </source>
</reference>
<evidence type="ECO:0000313" key="1">
    <source>
        <dbReference type="EMBL" id="KAK7320605.1"/>
    </source>
</evidence>